<feature type="signal peptide" evidence="1">
    <location>
        <begin position="1"/>
        <end position="21"/>
    </location>
</feature>
<dbReference type="RefSeq" id="WP_020896298.1">
    <property type="nucleotide sequence ID" value="NZ_ATMR01000215.1"/>
</dbReference>
<keyword evidence="3" id="KW-1185">Reference proteome</keyword>
<feature type="chain" id="PRO_5004545425" description="Type 1 periplasmic binding fold superfamily protein" evidence="1">
    <location>
        <begin position="22"/>
        <end position="190"/>
    </location>
</feature>
<dbReference type="AlphaFoldDB" id="S7VHU5"/>
<reference evidence="2 3" key="1">
    <citation type="journal article" date="2013" name="Genome Announc.">
        <title>Draft Genome Sequence of Winogradskyella psychrotolerans RS-3T, Isolated from the Marine Transect of Kongsfjorden, Ny-Alesund, Svalbard, Arctic Ocean.</title>
        <authorList>
            <person name="Kumar Pinnaka A."/>
            <person name="Ara S."/>
            <person name="Singh A."/>
            <person name="Shivaji S."/>
        </authorList>
    </citation>
    <scope>NUCLEOTIDE SEQUENCE [LARGE SCALE GENOMIC DNA]</scope>
    <source>
        <strain evidence="2 3">RS-3</strain>
    </source>
</reference>
<sequence length="190" mass="20282">MKTIKHLFLSILSLSALVSCSSDDDAPKIVNEEEVITTVRLELTNAFGDIVVLQSQDLDGEGPDAPVYTMEGSILADTEYVGEIQFLNELENPAEDITLEVLEEALDHQVFYIYTTNNAGSTVTYTDLDSDGNPIGVATTFNSGAVSTGNTLVVQLIHEPNKTGSGVSDGDVTNANGAIDANVTFTYDVN</sequence>
<dbReference type="eggNOG" id="ENOG5030EVG">
    <property type="taxonomic scope" value="Bacteria"/>
</dbReference>
<dbReference type="PROSITE" id="PS51257">
    <property type="entry name" value="PROKAR_LIPOPROTEIN"/>
    <property type="match status" value="1"/>
</dbReference>
<organism evidence="2 3">
    <name type="scientific">Winogradskyella psychrotolerans RS-3</name>
    <dbReference type="NCBI Taxonomy" id="641526"/>
    <lineage>
        <taxon>Bacteria</taxon>
        <taxon>Pseudomonadati</taxon>
        <taxon>Bacteroidota</taxon>
        <taxon>Flavobacteriia</taxon>
        <taxon>Flavobacteriales</taxon>
        <taxon>Flavobacteriaceae</taxon>
        <taxon>Winogradskyella</taxon>
    </lineage>
</organism>
<comment type="caution">
    <text evidence="2">The sequence shown here is derived from an EMBL/GenBank/DDBJ whole genome shotgun (WGS) entry which is preliminary data.</text>
</comment>
<proteinExistence type="predicted"/>
<evidence type="ECO:0000313" key="3">
    <source>
        <dbReference type="Proteomes" id="UP000014962"/>
    </source>
</evidence>
<name>S7VHU5_9FLAO</name>
<keyword evidence="1" id="KW-0732">Signal</keyword>
<accession>S7VHU5</accession>
<gene>
    <name evidence="2" type="ORF">ADIWIN_4040</name>
</gene>
<evidence type="ECO:0000256" key="1">
    <source>
        <dbReference type="SAM" id="SignalP"/>
    </source>
</evidence>
<dbReference type="Proteomes" id="UP000014962">
    <property type="component" value="Unassembled WGS sequence"/>
</dbReference>
<dbReference type="EMBL" id="ATMR01000215">
    <property type="protein sequence ID" value="EPR69765.1"/>
    <property type="molecule type" value="Genomic_DNA"/>
</dbReference>
<dbReference type="PATRIC" id="fig|641526.4.peg.4012"/>
<dbReference type="OrthoDB" id="713689at2"/>
<evidence type="ECO:0008006" key="4">
    <source>
        <dbReference type="Google" id="ProtNLM"/>
    </source>
</evidence>
<protein>
    <recommendedName>
        <fullName evidence="4">Type 1 periplasmic binding fold superfamily protein</fullName>
    </recommendedName>
</protein>
<dbReference type="STRING" id="641526.ADIWIN_4040"/>
<evidence type="ECO:0000313" key="2">
    <source>
        <dbReference type="EMBL" id="EPR69765.1"/>
    </source>
</evidence>